<dbReference type="InterPro" id="IPR036097">
    <property type="entry name" value="HisK_dim/P_sf"/>
</dbReference>
<dbReference type="InterPro" id="IPR050736">
    <property type="entry name" value="Sensor_HK_Regulatory"/>
</dbReference>
<dbReference type="RefSeq" id="WP_379661575.1">
    <property type="nucleotide sequence ID" value="NZ_JBHUDG010000003.1"/>
</dbReference>
<evidence type="ECO:0000313" key="11">
    <source>
        <dbReference type="Proteomes" id="UP001597118"/>
    </source>
</evidence>
<proteinExistence type="predicted"/>
<evidence type="ECO:0000256" key="7">
    <source>
        <dbReference type="SAM" id="Coils"/>
    </source>
</evidence>
<feature type="transmembrane region" description="Helical" evidence="8">
    <location>
        <begin position="367"/>
        <end position="390"/>
    </location>
</feature>
<feature type="transmembrane region" description="Helical" evidence="8">
    <location>
        <begin position="7"/>
        <end position="27"/>
    </location>
</feature>
<evidence type="ECO:0000256" key="4">
    <source>
        <dbReference type="ARBA" id="ARBA00022679"/>
    </source>
</evidence>
<dbReference type="SMART" id="SM00388">
    <property type="entry name" value="HisKA"/>
    <property type="match status" value="1"/>
</dbReference>
<keyword evidence="4" id="KW-0808">Transferase</keyword>
<dbReference type="CDD" id="cd00082">
    <property type="entry name" value="HisKA"/>
    <property type="match status" value="1"/>
</dbReference>
<dbReference type="SUPFAM" id="SSF55874">
    <property type="entry name" value="ATPase domain of HSP90 chaperone/DNA topoisomerase II/histidine kinase"/>
    <property type="match status" value="1"/>
</dbReference>
<keyword evidence="8" id="KW-0472">Membrane</keyword>
<dbReference type="GO" id="GO:0016301">
    <property type="term" value="F:kinase activity"/>
    <property type="evidence" value="ECO:0007669"/>
    <property type="project" value="UniProtKB-KW"/>
</dbReference>
<evidence type="ECO:0000256" key="6">
    <source>
        <dbReference type="ARBA" id="ARBA00023012"/>
    </source>
</evidence>
<name>A0ABW4IAE8_9SPHI</name>
<dbReference type="PRINTS" id="PR00344">
    <property type="entry name" value="BCTRLSENSOR"/>
</dbReference>
<dbReference type="PANTHER" id="PTHR43711:SF1">
    <property type="entry name" value="HISTIDINE KINASE 1"/>
    <property type="match status" value="1"/>
</dbReference>
<keyword evidence="5 10" id="KW-0418">Kinase</keyword>
<dbReference type="EC" id="2.7.13.3" evidence="2"/>
<keyword evidence="8" id="KW-1133">Transmembrane helix</keyword>
<dbReference type="InterPro" id="IPR004358">
    <property type="entry name" value="Sig_transdc_His_kin-like_C"/>
</dbReference>
<keyword evidence="6" id="KW-0902">Two-component regulatory system</keyword>
<dbReference type="InterPro" id="IPR036890">
    <property type="entry name" value="HATPase_C_sf"/>
</dbReference>
<comment type="caution">
    <text evidence="10">The sequence shown here is derived from an EMBL/GenBank/DDBJ whole genome shotgun (WGS) entry which is preliminary data.</text>
</comment>
<dbReference type="PROSITE" id="PS50109">
    <property type="entry name" value="HIS_KIN"/>
    <property type="match status" value="1"/>
</dbReference>
<dbReference type="EMBL" id="JBHUDG010000003">
    <property type="protein sequence ID" value="MFD1629195.1"/>
    <property type="molecule type" value="Genomic_DNA"/>
</dbReference>
<keyword evidence="8" id="KW-0812">Transmembrane</keyword>
<dbReference type="Pfam" id="PF00512">
    <property type="entry name" value="HisKA"/>
    <property type="match status" value="1"/>
</dbReference>
<sequence>MKRKSISFIIGLMSFAMLGVIAMQYYFIKESYVLKSQLFDQSVNDALKNVSIKLEKGEAAEFLAKRVEKRQKEVEEKRLAEKLRLARDERKNNIKKFNEDPSIAFIRKLKADQAKSDSLFRLRDSLLRNRYPNILVYNGPIKTDIEEGNFGGVKFDFEEVTDEFGYRQVVKETYSSNLKQANQLQKKASVLGKVVIDSIKQYVVVDPALGPIVKTIGKPNYLSAVSPKQLAEVNKGELLQKQNARQVKLYLDSLESLKNKRDIFDDIASEYQNVNIPLDKRINKKVIDSLLLLELANNGIFMKFNYTVESNSNQLIFANNMSEEEVIADNNVYKIVLFPRDMVRDGGILTVSFPDKKNLIISNMTTVLASSGALLLILLGCFAYTIFSIIRQKKMSEMKTDFINNMTHEFKTPVATIMIASEALKDPEVNEDQKRVNRLAGIIYDENVRLGDHIERVLNIAKLERDDFTIDNSPVNIHDLISAVTDSMSLQLQKNNAKVAMHLDAASPVIMGDELHLSNVIYNLIDNANKYGGVTPEITISTISKGKELIVTVADKGMGMTREQQSRIFDQFYRVPKGNVHDVKGFGLGLNYVSMMVKKMGGSVSVKSEKDIGSEFELRFVSYKYE</sequence>
<dbReference type="SUPFAM" id="SSF47384">
    <property type="entry name" value="Homodimeric domain of signal transducing histidine kinase"/>
    <property type="match status" value="1"/>
</dbReference>
<reference evidence="11" key="1">
    <citation type="journal article" date="2019" name="Int. J. Syst. Evol. Microbiol.">
        <title>The Global Catalogue of Microorganisms (GCM) 10K type strain sequencing project: providing services to taxonomists for standard genome sequencing and annotation.</title>
        <authorList>
            <consortium name="The Broad Institute Genomics Platform"/>
            <consortium name="The Broad Institute Genome Sequencing Center for Infectious Disease"/>
            <person name="Wu L."/>
            <person name="Ma J."/>
        </authorList>
    </citation>
    <scope>NUCLEOTIDE SEQUENCE [LARGE SCALE GENOMIC DNA]</scope>
    <source>
        <strain evidence="11">CCUG 53762</strain>
    </source>
</reference>
<keyword evidence="7" id="KW-0175">Coiled coil</keyword>
<dbReference type="Gene3D" id="3.30.565.10">
    <property type="entry name" value="Histidine kinase-like ATPase, C-terminal domain"/>
    <property type="match status" value="1"/>
</dbReference>
<dbReference type="Proteomes" id="UP001597118">
    <property type="component" value="Unassembled WGS sequence"/>
</dbReference>
<evidence type="ECO:0000256" key="1">
    <source>
        <dbReference type="ARBA" id="ARBA00000085"/>
    </source>
</evidence>
<dbReference type="Pfam" id="PF02518">
    <property type="entry name" value="HATPase_c"/>
    <property type="match status" value="1"/>
</dbReference>
<evidence type="ECO:0000313" key="10">
    <source>
        <dbReference type="EMBL" id="MFD1629195.1"/>
    </source>
</evidence>
<evidence type="ECO:0000256" key="2">
    <source>
        <dbReference type="ARBA" id="ARBA00012438"/>
    </source>
</evidence>
<feature type="coiled-coil region" evidence="7">
    <location>
        <begin position="69"/>
        <end position="100"/>
    </location>
</feature>
<accession>A0ABW4IAE8</accession>
<feature type="domain" description="Histidine kinase" evidence="9">
    <location>
        <begin position="405"/>
        <end position="624"/>
    </location>
</feature>
<dbReference type="PANTHER" id="PTHR43711">
    <property type="entry name" value="TWO-COMPONENT HISTIDINE KINASE"/>
    <property type="match status" value="1"/>
</dbReference>
<keyword evidence="11" id="KW-1185">Reference proteome</keyword>
<dbReference type="InterPro" id="IPR005467">
    <property type="entry name" value="His_kinase_dom"/>
</dbReference>
<evidence type="ECO:0000256" key="5">
    <source>
        <dbReference type="ARBA" id="ARBA00022777"/>
    </source>
</evidence>
<evidence type="ECO:0000256" key="8">
    <source>
        <dbReference type="SAM" id="Phobius"/>
    </source>
</evidence>
<gene>
    <name evidence="10" type="ORF">ACFSAH_04855</name>
</gene>
<dbReference type="InterPro" id="IPR003594">
    <property type="entry name" value="HATPase_dom"/>
</dbReference>
<organism evidence="10 11">
    <name type="scientific">Pseudopedobacter beijingensis</name>
    <dbReference type="NCBI Taxonomy" id="1207056"/>
    <lineage>
        <taxon>Bacteria</taxon>
        <taxon>Pseudomonadati</taxon>
        <taxon>Bacteroidota</taxon>
        <taxon>Sphingobacteriia</taxon>
        <taxon>Sphingobacteriales</taxon>
        <taxon>Sphingobacteriaceae</taxon>
        <taxon>Pseudopedobacter</taxon>
    </lineage>
</organism>
<evidence type="ECO:0000256" key="3">
    <source>
        <dbReference type="ARBA" id="ARBA00022553"/>
    </source>
</evidence>
<dbReference type="Gene3D" id="1.10.287.130">
    <property type="match status" value="1"/>
</dbReference>
<dbReference type="SMART" id="SM00387">
    <property type="entry name" value="HATPase_c"/>
    <property type="match status" value="1"/>
</dbReference>
<dbReference type="CDD" id="cd00075">
    <property type="entry name" value="HATPase"/>
    <property type="match status" value="1"/>
</dbReference>
<keyword evidence="3" id="KW-0597">Phosphoprotein</keyword>
<comment type="catalytic activity">
    <reaction evidence="1">
        <text>ATP + protein L-histidine = ADP + protein N-phospho-L-histidine.</text>
        <dbReference type="EC" id="2.7.13.3"/>
    </reaction>
</comment>
<dbReference type="InterPro" id="IPR003661">
    <property type="entry name" value="HisK_dim/P_dom"/>
</dbReference>
<evidence type="ECO:0000259" key="9">
    <source>
        <dbReference type="PROSITE" id="PS50109"/>
    </source>
</evidence>
<protein>
    <recommendedName>
        <fullName evidence="2">histidine kinase</fullName>
        <ecNumber evidence="2">2.7.13.3</ecNumber>
    </recommendedName>
</protein>